<gene>
    <name evidence="7" type="ORF">EDD71_1039</name>
</gene>
<dbReference type="Proteomes" id="UP000295325">
    <property type="component" value="Unassembled WGS sequence"/>
</dbReference>
<evidence type="ECO:0000259" key="5">
    <source>
        <dbReference type="SMART" id="SM00062"/>
    </source>
</evidence>
<dbReference type="Gene3D" id="3.40.190.10">
    <property type="entry name" value="Periplasmic binding protein-like II"/>
    <property type="match status" value="2"/>
</dbReference>
<dbReference type="InterPro" id="IPR051455">
    <property type="entry name" value="Bact_solute-bind_prot3"/>
</dbReference>
<keyword evidence="8" id="KW-1185">Reference proteome</keyword>
<dbReference type="Pfam" id="PF00497">
    <property type="entry name" value="SBP_bac_3"/>
    <property type="match status" value="1"/>
</dbReference>
<evidence type="ECO:0000256" key="4">
    <source>
        <dbReference type="RuleBase" id="RU003744"/>
    </source>
</evidence>
<comment type="similarity">
    <text evidence="1 4">Belongs to the bacterial solute-binding protein 3 family.</text>
</comment>
<dbReference type="PANTHER" id="PTHR30085">
    <property type="entry name" value="AMINO ACID ABC TRANSPORTER PERMEASE"/>
    <property type="match status" value="1"/>
</dbReference>
<evidence type="ECO:0000313" key="7">
    <source>
        <dbReference type="EMBL" id="TDT62736.1"/>
    </source>
</evidence>
<name>A0A4R7KSF6_9CLOT</name>
<dbReference type="GO" id="GO:0015276">
    <property type="term" value="F:ligand-gated monoatomic ion channel activity"/>
    <property type="evidence" value="ECO:0007669"/>
    <property type="project" value="InterPro"/>
</dbReference>
<dbReference type="InterPro" id="IPR018313">
    <property type="entry name" value="SBP_3_CS"/>
</dbReference>
<dbReference type="GO" id="GO:0016020">
    <property type="term" value="C:membrane"/>
    <property type="evidence" value="ECO:0007669"/>
    <property type="project" value="InterPro"/>
</dbReference>
<dbReference type="AlphaFoldDB" id="A0A4R7KSF6"/>
<dbReference type="PROSITE" id="PS01039">
    <property type="entry name" value="SBP_BACTERIAL_3"/>
    <property type="match status" value="1"/>
</dbReference>
<organism evidence="7 8">
    <name type="scientific">Fonticella tunisiensis</name>
    <dbReference type="NCBI Taxonomy" id="1096341"/>
    <lineage>
        <taxon>Bacteria</taxon>
        <taxon>Bacillati</taxon>
        <taxon>Bacillota</taxon>
        <taxon>Clostridia</taxon>
        <taxon>Eubacteriales</taxon>
        <taxon>Clostridiaceae</taxon>
        <taxon>Fonticella</taxon>
    </lineage>
</organism>
<dbReference type="GO" id="GO:0005576">
    <property type="term" value="C:extracellular region"/>
    <property type="evidence" value="ECO:0007669"/>
    <property type="project" value="TreeGrafter"/>
</dbReference>
<keyword evidence="2" id="KW-0813">Transport</keyword>
<dbReference type="SUPFAM" id="SSF53850">
    <property type="entry name" value="Periplasmic binding protein-like II"/>
    <property type="match status" value="1"/>
</dbReference>
<evidence type="ECO:0000256" key="3">
    <source>
        <dbReference type="ARBA" id="ARBA00022729"/>
    </source>
</evidence>
<evidence type="ECO:0000313" key="8">
    <source>
        <dbReference type="Proteomes" id="UP000295325"/>
    </source>
</evidence>
<accession>A0A4R7KSF6</accession>
<evidence type="ECO:0000256" key="2">
    <source>
        <dbReference type="ARBA" id="ARBA00022448"/>
    </source>
</evidence>
<dbReference type="GO" id="GO:0030288">
    <property type="term" value="C:outer membrane-bounded periplasmic space"/>
    <property type="evidence" value="ECO:0007669"/>
    <property type="project" value="TreeGrafter"/>
</dbReference>
<keyword evidence="3" id="KW-0732">Signal</keyword>
<protein>
    <submittedName>
        <fullName evidence="7">Amino acid ABC transporter substrate-binding protein (PAAT family)</fullName>
    </submittedName>
</protein>
<proteinExistence type="inferred from homology"/>
<comment type="caution">
    <text evidence="7">The sequence shown here is derived from an EMBL/GenBank/DDBJ whole genome shotgun (WGS) entry which is preliminary data.</text>
</comment>
<evidence type="ECO:0000256" key="1">
    <source>
        <dbReference type="ARBA" id="ARBA00010333"/>
    </source>
</evidence>
<feature type="domain" description="Ionotropic glutamate receptor C-terminal" evidence="6">
    <location>
        <begin position="46"/>
        <end position="269"/>
    </location>
</feature>
<dbReference type="SMART" id="SM00062">
    <property type="entry name" value="PBPb"/>
    <property type="match status" value="1"/>
</dbReference>
<feature type="domain" description="Solute-binding protein family 3/N-terminal" evidence="5">
    <location>
        <begin position="46"/>
        <end position="269"/>
    </location>
</feature>
<dbReference type="GO" id="GO:0006865">
    <property type="term" value="P:amino acid transport"/>
    <property type="evidence" value="ECO:0007669"/>
    <property type="project" value="TreeGrafter"/>
</dbReference>
<dbReference type="EMBL" id="SOAZ01000003">
    <property type="protein sequence ID" value="TDT62736.1"/>
    <property type="molecule type" value="Genomic_DNA"/>
</dbReference>
<dbReference type="RefSeq" id="WP_133627141.1">
    <property type="nucleotide sequence ID" value="NZ_SOAZ01000003.1"/>
</dbReference>
<dbReference type="InterPro" id="IPR001320">
    <property type="entry name" value="Iontro_rcpt_C"/>
</dbReference>
<reference evidence="7 8" key="1">
    <citation type="submission" date="2019-03" db="EMBL/GenBank/DDBJ databases">
        <title>Genomic Encyclopedia of Type Strains, Phase IV (KMG-IV): sequencing the most valuable type-strain genomes for metagenomic binning, comparative biology and taxonomic classification.</title>
        <authorList>
            <person name="Goeker M."/>
        </authorList>
    </citation>
    <scope>NUCLEOTIDE SEQUENCE [LARGE SCALE GENOMIC DNA]</scope>
    <source>
        <strain evidence="7 8">DSM 24455</strain>
    </source>
</reference>
<dbReference type="SMART" id="SM00079">
    <property type="entry name" value="PBPe"/>
    <property type="match status" value="1"/>
</dbReference>
<dbReference type="InterPro" id="IPR001638">
    <property type="entry name" value="Solute-binding_3/MltF_N"/>
</dbReference>
<sequence>MKGVKVLILGLLMVFGLSLIGCSSSSQKASSSGEAQDIKAIKDRGVLRVGVKVDVPKFGYRDPKTNKIDGFEIDIARAIAKKILGDENKIEFQAVNAKTRGPLLDSGQVDIVAATFTITEERKQSYNFSDPYFTDGVGLLVKKDSGIKDLKGLNGKKIGVAQSATSKKAIQEEADKLGIKVSFLEFSTYPEIKAALDSGRIDCFSVDGAILNGYLDGSTVILDERFSPQNYGIASKKGNDALAKLVNDTIKEMKDSGEIDNLIKKWGIK</sequence>
<dbReference type="PROSITE" id="PS51257">
    <property type="entry name" value="PROKAR_LIPOPROTEIN"/>
    <property type="match status" value="1"/>
</dbReference>
<evidence type="ECO:0000259" key="6">
    <source>
        <dbReference type="SMART" id="SM00079"/>
    </source>
</evidence>
<dbReference type="OrthoDB" id="115856at2"/>
<dbReference type="PANTHER" id="PTHR30085:SF6">
    <property type="entry name" value="ABC TRANSPORTER GLUTAMINE-BINDING PROTEIN GLNH"/>
    <property type="match status" value="1"/>
</dbReference>